<dbReference type="Pfam" id="PF06417">
    <property type="entry name" value="EMC4"/>
    <property type="match status" value="1"/>
</dbReference>
<evidence type="ECO:0000256" key="8">
    <source>
        <dbReference type="ARBA" id="ARBA00023136"/>
    </source>
</evidence>
<reference evidence="11 12" key="1">
    <citation type="submission" date="2015-03" db="EMBL/GenBank/DDBJ databases">
        <title>RNA-seq based gene annotation and comparative genomics of four Zymoseptoria species reveal species-specific pathogenicity related genes and transposable element activity.</title>
        <authorList>
            <person name="Grandaubert J."/>
            <person name="Bhattacharyya A."/>
            <person name="Stukenbrock E.H."/>
        </authorList>
    </citation>
    <scope>NUCLEOTIDE SEQUENCE [LARGE SCALE GENOMIC DNA]</scope>
    <source>
        <strain evidence="11 12">Zb18110</strain>
    </source>
</reference>
<feature type="compositionally biased region" description="Low complexity" evidence="9">
    <location>
        <begin position="37"/>
        <end position="54"/>
    </location>
</feature>
<keyword evidence="4" id="KW-0813">Transport</keyword>
<accession>A0A0F4GXV8</accession>
<keyword evidence="5 10" id="KW-0812">Transmembrane</keyword>
<evidence type="ECO:0000256" key="6">
    <source>
        <dbReference type="ARBA" id="ARBA00022824"/>
    </source>
</evidence>
<evidence type="ECO:0000256" key="5">
    <source>
        <dbReference type="ARBA" id="ARBA00022692"/>
    </source>
</evidence>
<evidence type="ECO:0000256" key="4">
    <source>
        <dbReference type="ARBA" id="ARBA00022448"/>
    </source>
</evidence>
<dbReference type="EMBL" id="LAFY01000297">
    <property type="protein sequence ID" value="KJY01026.1"/>
    <property type="molecule type" value="Genomic_DNA"/>
</dbReference>
<evidence type="ECO:0000256" key="9">
    <source>
        <dbReference type="SAM" id="MobiDB-lite"/>
    </source>
</evidence>
<organism evidence="11 12">
    <name type="scientific">Zymoseptoria brevis</name>
    <dbReference type="NCBI Taxonomy" id="1047168"/>
    <lineage>
        <taxon>Eukaryota</taxon>
        <taxon>Fungi</taxon>
        <taxon>Dikarya</taxon>
        <taxon>Ascomycota</taxon>
        <taxon>Pezizomycotina</taxon>
        <taxon>Dothideomycetes</taxon>
        <taxon>Dothideomycetidae</taxon>
        <taxon>Mycosphaerellales</taxon>
        <taxon>Mycosphaerellaceae</taxon>
        <taxon>Zymoseptoria</taxon>
    </lineage>
</organism>
<comment type="similarity">
    <text evidence="2">Belongs to the EMC4 family.</text>
</comment>
<evidence type="ECO:0000256" key="3">
    <source>
        <dbReference type="ARBA" id="ARBA00020820"/>
    </source>
</evidence>
<feature type="transmembrane region" description="Helical" evidence="10">
    <location>
        <begin position="291"/>
        <end position="308"/>
    </location>
</feature>
<feature type="transmembrane region" description="Helical" evidence="10">
    <location>
        <begin position="175"/>
        <end position="195"/>
    </location>
</feature>
<dbReference type="STRING" id="1047168.A0A0F4GXV8"/>
<feature type="transmembrane region" description="Helical" evidence="10">
    <location>
        <begin position="546"/>
        <end position="571"/>
    </location>
</feature>
<feature type="transmembrane region" description="Helical" evidence="10">
    <location>
        <begin position="320"/>
        <end position="342"/>
    </location>
</feature>
<dbReference type="Proteomes" id="UP000033647">
    <property type="component" value="Unassembled WGS sequence"/>
</dbReference>
<sequence length="625" mass="67254">MASQNSPAPPPQWLVDLNAVPLAKSKSLKLADPPGFTSSEVVKSSNKSNKTAVTARKPPTPEQMDTLKLKKAWEIALAPAKQLPMSAIGMYMSGNSLQIFSIMMVFMLFKGPILAVIGIQGTFQRLESDGIKQQMIMVKLAFVGCNMLALALGIWKVNGMGLLPDFTLLESFAVAFSVLGLVPSIASTISFSLGYTGIAGTVWGWLIATTMIQFTALSMAKLCSSMPTVGGLYYAAAILAPEGWGPACSWFVGWSDIFRYLTAPCSLNYAMASMILTCGSIANPSYVPTSWHIYLLFLLLLAIEGLVAMQSTKFIGRLNIFGTVFNLLIVIIFIIWFPLGSINTPKTNSSHDVWTTFTTGTAWPTPWATIMDFLTATYTLLEQWQGSFGYPYSITLAGFDAPVHLAEECSNSAIASPRAIVMAAQSGLYLGWAIILVIAYTVKDIPDVVSGQYGQPFASLCLQVLGSKASLALIGLSIVAQFSVATGCAITATRVLFAFSRDGALPGSRWWAKIDRRTKTPVNATWLVVALAALLGLLMFAGPITIGAVFTMGAIAQYTSFSAPIILKLLSGRKRFVRGPWHLGTFSISINLAAVAIWLVLLLFPCCCTSGLDAADHELDMLDLL</sequence>
<feature type="region of interest" description="Disordered" evidence="9">
    <location>
        <begin position="31"/>
        <end position="62"/>
    </location>
</feature>
<keyword evidence="8 10" id="KW-0472">Membrane</keyword>
<dbReference type="PANTHER" id="PTHR45649">
    <property type="entry name" value="AMINO-ACID PERMEASE BAT1"/>
    <property type="match status" value="1"/>
</dbReference>
<evidence type="ECO:0000256" key="7">
    <source>
        <dbReference type="ARBA" id="ARBA00022989"/>
    </source>
</evidence>
<dbReference type="InterPro" id="IPR009445">
    <property type="entry name" value="TMEM85/Emc4"/>
</dbReference>
<comment type="subcellular location">
    <subcellularLocation>
        <location evidence="1">Endoplasmic reticulum membrane</location>
        <topology evidence="1">Multi-pass membrane protein</topology>
    </subcellularLocation>
</comment>
<feature type="transmembrane region" description="Helical" evidence="10">
    <location>
        <begin position="420"/>
        <end position="442"/>
    </location>
</feature>
<evidence type="ECO:0000313" key="11">
    <source>
        <dbReference type="EMBL" id="KJY01026.1"/>
    </source>
</evidence>
<feature type="transmembrane region" description="Helical" evidence="10">
    <location>
        <begin position="232"/>
        <end position="254"/>
    </location>
</feature>
<name>A0A0F4GXV8_9PEZI</name>
<gene>
    <name evidence="11" type="ORF">TI39_contig305g00008</name>
</gene>
<feature type="transmembrane region" description="Helical" evidence="10">
    <location>
        <begin position="266"/>
        <end position="285"/>
    </location>
</feature>
<dbReference type="OrthoDB" id="4476201at2759"/>
<keyword evidence="12" id="KW-1185">Reference proteome</keyword>
<dbReference type="Pfam" id="PF13520">
    <property type="entry name" value="AA_permease_2"/>
    <property type="match status" value="1"/>
</dbReference>
<protein>
    <recommendedName>
        <fullName evidence="3">ER membrane protein complex subunit 4</fullName>
    </recommendedName>
</protein>
<dbReference type="PANTHER" id="PTHR45649:SF29">
    <property type="entry name" value="AMINO ACID TRANSPORTER (EUROFUNG)"/>
    <property type="match status" value="1"/>
</dbReference>
<evidence type="ECO:0000256" key="1">
    <source>
        <dbReference type="ARBA" id="ARBA00004477"/>
    </source>
</evidence>
<proteinExistence type="inferred from homology"/>
<evidence type="ECO:0000256" key="2">
    <source>
        <dbReference type="ARBA" id="ARBA00007715"/>
    </source>
</evidence>
<feature type="transmembrane region" description="Helical" evidence="10">
    <location>
        <begin position="583"/>
        <end position="604"/>
    </location>
</feature>
<dbReference type="AlphaFoldDB" id="A0A0F4GXV8"/>
<feature type="transmembrane region" description="Helical" evidence="10">
    <location>
        <begin position="135"/>
        <end position="155"/>
    </location>
</feature>
<keyword evidence="7 10" id="KW-1133">Transmembrane helix</keyword>
<feature type="transmembrane region" description="Helical" evidence="10">
    <location>
        <begin position="99"/>
        <end position="123"/>
    </location>
</feature>
<dbReference type="Gene3D" id="1.20.1740.10">
    <property type="entry name" value="Amino acid/polyamine transporter I"/>
    <property type="match status" value="1"/>
</dbReference>
<evidence type="ECO:0000256" key="10">
    <source>
        <dbReference type="SAM" id="Phobius"/>
    </source>
</evidence>
<keyword evidence="6" id="KW-0256">Endoplasmic reticulum</keyword>
<dbReference type="InterPro" id="IPR002293">
    <property type="entry name" value="AA/rel_permease1"/>
</dbReference>
<dbReference type="GO" id="GO:0005789">
    <property type="term" value="C:endoplasmic reticulum membrane"/>
    <property type="evidence" value="ECO:0007669"/>
    <property type="project" value="UniProtKB-SubCell"/>
</dbReference>
<evidence type="ECO:0000313" key="12">
    <source>
        <dbReference type="Proteomes" id="UP000033647"/>
    </source>
</evidence>
<feature type="transmembrane region" description="Helical" evidence="10">
    <location>
        <begin position="202"/>
        <end position="220"/>
    </location>
</feature>
<feature type="transmembrane region" description="Helical" evidence="10">
    <location>
        <begin position="520"/>
        <end position="540"/>
    </location>
</feature>
<dbReference type="GO" id="GO:0022857">
    <property type="term" value="F:transmembrane transporter activity"/>
    <property type="evidence" value="ECO:0007669"/>
    <property type="project" value="InterPro"/>
</dbReference>
<comment type="caution">
    <text evidence="11">The sequence shown here is derived from an EMBL/GenBank/DDBJ whole genome shotgun (WGS) entry which is preliminary data.</text>
</comment>